<accession>A0A930YEN6</accession>
<evidence type="ECO:0000313" key="3">
    <source>
        <dbReference type="EMBL" id="MBF4163659.1"/>
    </source>
</evidence>
<proteinExistence type="predicted"/>
<evidence type="ECO:0000256" key="2">
    <source>
        <dbReference type="SAM" id="Phobius"/>
    </source>
</evidence>
<dbReference type="AlphaFoldDB" id="A0A930YEN6"/>
<keyword evidence="4" id="KW-1185">Reference proteome</keyword>
<feature type="region of interest" description="Disordered" evidence="1">
    <location>
        <begin position="133"/>
        <end position="159"/>
    </location>
</feature>
<feature type="transmembrane region" description="Helical" evidence="2">
    <location>
        <begin position="73"/>
        <end position="93"/>
    </location>
</feature>
<keyword evidence="2" id="KW-1133">Transmembrane helix</keyword>
<sequence length="171" mass="18509">MLTPFILGIVIQVSAMIGADVAAPVDDHKIDTKISRDEFAYRLDVAVFMPAFFTLLSAALLNRGRLSETAVTFTVMGSVLAFVGLAFALYKWADPTSYRLSTRRFFGATPLSVGIIVTNVVLGLITLAIASPEQEQEPNRDGPPATHAAASSDRSHFESRDFAARWKAFAG</sequence>
<evidence type="ECO:0000313" key="4">
    <source>
        <dbReference type="Proteomes" id="UP000656804"/>
    </source>
</evidence>
<dbReference type="Proteomes" id="UP000656804">
    <property type="component" value="Unassembled WGS sequence"/>
</dbReference>
<comment type="caution">
    <text evidence="3">The sequence shown here is derived from an EMBL/GenBank/DDBJ whole genome shotgun (WGS) entry which is preliminary data.</text>
</comment>
<gene>
    <name evidence="3" type="ORF">ISG29_18425</name>
</gene>
<reference evidence="3" key="1">
    <citation type="submission" date="2020-11" db="EMBL/GenBank/DDBJ databases">
        <title>Nocardioides sp. CBS4Y-1, whole genome shotgun sequence.</title>
        <authorList>
            <person name="Tuo L."/>
        </authorList>
    </citation>
    <scope>NUCLEOTIDE SEQUENCE</scope>
    <source>
        <strain evidence="3">CBS4Y-1</strain>
    </source>
</reference>
<keyword evidence="2" id="KW-0472">Membrane</keyword>
<dbReference type="RefSeq" id="WP_194504926.1">
    <property type="nucleotide sequence ID" value="NZ_JADIVZ010000014.1"/>
</dbReference>
<organism evidence="3 4">
    <name type="scientific">Nocardioides acrostichi</name>
    <dbReference type="NCBI Taxonomy" id="2784339"/>
    <lineage>
        <taxon>Bacteria</taxon>
        <taxon>Bacillati</taxon>
        <taxon>Actinomycetota</taxon>
        <taxon>Actinomycetes</taxon>
        <taxon>Propionibacteriales</taxon>
        <taxon>Nocardioidaceae</taxon>
        <taxon>Nocardioides</taxon>
    </lineage>
</organism>
<keyword evidence="2" id="KW-0812">Transmembrane</keyword>
<feature type="transmembrane region" description="Helical" evidence="2">
    <location>
        <begin position="39"/>
        <end position="61"/>
    </location>
</feature>
<protein>
    <submittedName>
        <fullName evidence="3">Uncharacterized protein</fullName>
    </submittedName>
</protein>
<evidence type="ECO:0000256" key="1">
    <source>
        <dbReference type="SAM" id="MobiDB-lite"/>
    </source>
</evidence>
<feature type="transmembrane region" description="Helical" evidence="2">
    <location>
        <begin position="105"/>
        <end position="130"/>
    </location>
</feature>
<name>A0A930YEN6_9ACTN</name>
<dbReference type="EMBL" id="JADIVZ010000014">
    <property type="protein sequence ID" value="MBF4163659.1"/>
    <property type="molecule type" value="Genomic_DNA"/>
</dbReference>